<dbReference type="PANTHER" id="PTHR47027">
    <property type="entry name" value="REVERSE TRANSCRIPTASE DOMAIN-CONTAINING PROTEIN"/>
    <property type="match status" value="1"/>
</dbReference>
<sequence length="561" mass="64200">MQNKWVVKDKVVTNDIDIDTVEHYIYLGQLINMNGDSMAEIYRCIKLDWRVYGRNSIVFKSNLPVYLKKQVIDQCVLPVLTYACQTWTQICQAKQKLRTAQRGMERAMLGFTRRDRKRTDYIRSVISQGHRRKNEDSKMYNGCDGLDTKRPEKIQRKSSRSLGQRHSESSRCKLEKHCTTSISLEGIRNNLCACLSFVMPRPRSCATDIDTVLQTIRRFKEQIANEDGSIAKKNSDVWTNISESLNYDISSNYAYTIEGEYFGAESDQDEDVLSENSTTEYMNDQQFVVTLSPEEWSRMKPEERITGSKRILKGTRRRSALEELVEKNVSACTVRREEARRSMHLGDNEPSHIPTLDALRLTKSRELKSRRVDDDPILAVGKMKYSAEYYSSIREIELDQFASDATGGINAKLKRPFGKVSEVVYLYSVAVHDHEAGVQYTVANMLSESHNNLRIHHFLESWLRSGAPVPKEAVCDHSVALLSGLSAIDTILDEDNCPKENSFPEEVENEDETPTDFIKWALQIISEVEDNLAEEEGDDDSSHFLPEIVVCIAKLMKFLPL</sequence>
<name>A0ABQ9HUA9_9NEOP</name>
<comment type="caution">
    <text evidence="2">The sequence shown here is derived from an EMBL/GenBank/DDBJ whole genome shotgun (WGS) entry which is preliminary data.</text>
</comment>
<feature type="region of interest" description="Disordered" evidence="1">
    <location>
        <begin position="130"/>
        <end position="149"/>
    </location>
</feature>
<dbReference type="EMBL" id="JARBHB010000004">
    <property type="protein sequence ID" value="KAJ8887870.1"/>
    <property type="molecule type" value="Genomic_DNA"/>
</dbReference>
<accession>A0ABQ9HUA9</accession>
<organism evidence="2 3">
    <name type="scientific">Dryococelus australis</name>
    <dbReference type="NCBI Taxonomy" id="614101"/>
    <lineage>
        <taxon>Eukaryota</taxon>
        <taxon>Metazoa</taxon>
        <taxon>Ecdysozoa</taxon>
        <taxon>Arthropoda</taxon>
        <taxon>Hexapoda</taxon>
        <taxon>Insecta</taxon>
        <taxon>Pterygota</taxon>
        <taxon>Neoptera</taxon>
        <taxon>Polyneoptera</taxon>
        <taxon>Phasmatodea</taxon>
        <taxon>Verophasmatodea</taxon>
        <taxon>Anareolatae</taxon>
        <taxon>Phasmatidae</taxon>
        <taxon>Eurycanthinae</taxon>
        <taxon>Dryococelus</taxon>
    </lineage>
</organism>
<dbReference type="PANTHER" id="PTHR47027:SF20">
    <property type="entry name" value="REVERSE TRANSCRIPTASE-LIKE PROTEIN WITH RNA-DIRECTED DNA POLYMERASE DOMAIN"/>
    <property type="match status" value="1"/>
</dbReference>
<proteinExistence type="predicted"/>
<gene>
    <name evidence="2" type="ORF">PR048_014088</name>
</gene>
<dbReference type="Proteomes" id="UP001159363">
    <property type="component" value="Chromosome X"/>
</dbReference>
<evidence type="ECO:0000313" key="2">
    <source>
        <dbReference type="EMBL" id="KAJ8887870.1"/>
    </source>
</evidence>
<reference evidence="2 3" key="1">
    <citation type="submission" date="2023-02" db="EMBL/GenBank/DDBJ databases">
        <title>LHISI_Scaffold_Assembly.</title>
        <authorList>
            <person name="Stuart O.P."/>
            <person name="Cleave R."/>
            <person name="Magrath M.J.L."/>
            <person name="Mikheyev A.S."/>
        </authorList>
    </citation>
    <scope>NUCLEOTIDE SEQUENCE [LARGE SCALE GENOMIC DNA]</scope>
    <source>
        <strain evidence="2">Daus_M_001</strain>
        <tissue evidence="2">Leg muscle</tissue>
    </source>
</reference>
<protein>
    <submittedName>
        <fullName evidence="2">Uncharacterized protein</fullName>
    </submittedName>
</protein>
<evidence type="ECO:0000256" key="1">
    <source>
        <dbReference type="SAM" id="MobiDB-lite"/>
    </source>
</evidence>
<evidence type="ECO:0000313" key="3">
    <source>
        <dbReference type="Proteomes" id="UP001159363"/>
    </source>
</evidence>
<keyword evidence="3" id="KW-1185">Reference proteome</keyword>